<dbReference type="GO" id="GO:0050660">
    <property type="term" value="F:flavin adenine dinucleotide binding"/>
    <property type="evidence" value="ECO:0007669"/>
    <property type="project" value="UniProtKB-UniRule"/>
</dbReference>
<dbReference type="Pfam" id="PF01134">
    <property type="entry name" value="GIDA"/>
    <property type="match status" value="1"/>
</dbReference>
<comment type="catalytic activity">
    <reaction evidence="10">
        <text>uridine(54) in tRNA + (6R)-5,10-methylene-5,6,7,8-tetrahydrofolate + NADH + H(+) = 5-methyluridine(54) in tRNA + (6S)-5,6,7,8-tetrahydrofolate + NAD(+)</text>
        <dbReference type="Rhea" id="RHEA:16873"/>
        <dbReference type="Rhea" id="RHEA-COMP:10167"/>
        <dbReference type="Rhea" id="RHEA-COMP:10193"/>
        <dbReference type="ChEBI" id="CHEBI:15378"/>
        <dbReference type="ChEBI" id="CHEBI:15636"/>
        <dbReference type="ChEBI" id="CHEBI:57453"/>
        <dbReference type="ChEBI" id="CHEBI:57540"/>
        <dbReference type="ChEBI" id="CHEBI:57945"/>
        <dbReference type="ChEBI" id="CHEBI:65315"/>
        <dbReference type="ChEBI" id="CHEBI:74447"/>
        <dbReference type="EC" id="2.1.1.74"/>
    </reaction>
</comment>
<keyword evidence="3 10" id="KW-0489">Methyltransferase</keyword>
<gene>
    <name evidence="10 12" type="primary">trmFO</name>
    <name evidence="12" type="ORF">J3U88_15780</name>
</gene>
<dbReference type="SUPFAM" id="SSF51905">
    <property type="entry name" value="FAD/NAD(P)-binding domain"/>
    <property type="match status" value="1"/>
</dbReference>
<dbReference type="PANTHER" id="PTHR11806">
    <property type="entry name" value="GLUCOSE INHIBITED DIVISION PROTEIN A"/>
    <property type="match status" value="1"/>
</dbReference>
<keyword evidence="7 10" id="KW-0274">FAD</keyword>
<evidence type="ECO:0000256" key="7">
    <source>
        <dbReference type="ARBA" id="ARBA00022827"/>
    </source>
</evidence>
<evidence type="ECO:0000313" key="13">
    <source>
        <dbReference type="Proteomes" id="UP000664417"/>
    </source>
</evidence>
<comment type="similarity">
    <text evidence="10">Belongs to the MnmG family. TrmFO subfamily.</text>
</comment>
<dbReference type="InterPro" id="IPR040131">
    <property type="entry name" value="MnmG_N"/>
</dbReference>
<dbReference type="InterPro" id="IPR036188">
    <property type="entry name" value="FAD/NAD-bd_sf"/>
</dbReference>
<dbReference type="GO" id="GO:0002098">
    <property type="term" value="P:tRNA wobble uridine modification"/>
    <property type="evidence" value="ECO:0007669"/>
    <property type="project" value="TreeGrafter"/>
</dbReference>
<accession>A0A8J7U3T4</accession>
<evidence type="ECO:0000256" key="4">
    <source>
        <dbReference type="ARBA" id="ARBA00022630"/>
    </source>
</evidence>
<dbReference type="EMBL" id="JAFREP010000015">
    <property type="protein sequence ID" value="MBO1319937.1"/>
    <property type="molecule type" value="Genomic_DNA"/>
</dbReference>
<keyword evidence="5 10" id="KW-0808">Transferase</keyword>
<evidence type="ECO:0000313" key="12">
    <source>
        <dbReference type="EMBL" id="MBO1319937.1"/>
    </source>
</evidence>
<dbReference type="InterPro" id="IPR004417">
    <property type="entry name" value="TrmFO"/>
</dbReference>
<comment type="function">
    <text evidence="10">Catalyzes the folate-dependent formation of 5-methyl-uridine at position 54 (M-5-U54) in all tRNAs.</text>
</comment>
<comment type="cofactor">
    <cofactor evidence="1 10">
        <name>FAD</name>
        <dbReference type="ChEBI" id="CHEBI:57692"/>
    </cofactor>
</comment>
<dbReference type="GO" id="GO:0005829">
    <property type="term" value="C:cytosol"/>
    <property type="evidence" value="ECO:0007669"/>
    <property type="project" value="TreeGrafter"/>
</dbReference>
<evidence type="ECO:0000256" key="1">
    <source>
        <dbReference type="ARBA" id="ARBA00001974"/>
    </source>
</evidence>
<dbReference type="GO" id="GO:0047151">
    <property type="term" value="F:tRNA (uracil(54)-C5)-methyltransferase activity, 5,10-methylenetetrahydrofolate-dependent"/>
    <property type="evidence" value="ECO:0007669"/>
    <property type="project" value="UniProtKB-UniRule"/>
</dbReference>
<evidence type="ECO:0000256" key="8">
    <source>
        <dbReference type="ARBA" id="ARBA00022857"/>
    </source>
</evidence>
<comment type="subcellular location">
    <subcellularLocation>
        <location evidence="10">Cytoplasm</location>
    </subcellularLocation>
</comment>
<sequence>MSPTVTIIGAGLAGCEAAHQVARRGFKVRLFEMRPAVSTDVHNGGRLADLVCSNSLRSDDPFHPVGLIKREMAGWDSLIIGAARAAAVPAGSALAVDREGFSQGVSQAIEGNANIELVREEVTAIPDGPVILAAGPLCSEALSRDLYRFVDDRALYFYDAIAPVIEYDSLDHDVVYLKSRYDKGEGADYLNIPLDKETYERFHQALVTGERVEAKNHEKLIFFEGCLPVEIMADRGVDTLRFGPMKPVGLEDPRTGKQPYAVIQLRQDNFAKSHWNMVGFQTQLKWGEQKRVFQMLPGLERARFVRYGMIHRNTYVDSSKHLLPTLQFRRRPDLFLAGQISGVEGYVESAAAGLMAGVNMARFLAGETPDPFPATTAMGALAHYVSFQGHAKLDPTNINFGLLPPLARKGRMKRREKRAAMVHRAVADMIAFAHARGLSEFAMPDYDASEAVTPST</sequence>
<dbReference type="EC" id="2.1.1.74" evidence="10"/>
<dbReference type="PANTHER" id="PTHR11806:SF2">
    <property type="entry name" value="METHYLENETETRAHYDROFOLATE--TRNA-(URACIL-5-)-METHYLTRANSFERASE TRMFO"/>
    <property type="match status" value="1"/>
</dbReference>
<evidence type="ECO:0000256" key="6">
    <source>
        <dbReference type="ARBA" id="ARBA00022694"/>
    </source>
</evidence>
<dbReference type="NCBIfam" id="TIGR00137">
    <property type="entry name" value="gid_trmFO"/>
    <property type="match status" value="1"/>
</dbReference>
<feature type="binding site" evidence="10">
    <location>
        <begin position="9"/>
        <end position="14"/>
    </location>
    <ligand>
        <name>FAD</name>
        <dbReference type="ChEBI" id="CHEBI:57692"/>
    </ligand>
</feature>
<evidence type="ECO:0000256" key="3">
    <source>
        <dbReference type="ARBA" id="ARBA00022603"/>
    </source>
</evidence>
<keyword evidence="8 10" id="KW-0521">NADP</keyword>
<comment type="caution">
    <text evidence="12">The sequence shown here is derived from an EMBL/GenBank/DDBJ whole genome shotgun (WGS) entry which is preliminary data.</text>
</comment>
<evidence type="ECO:0000259" key="11">
    <source>
        <dbReference type="Pfam" id="PF01134"/>
    </source>
</evidence>
<keyword evidence="2 10" id="KW-0963">Cytoplasm</keyword>
<protein>
    <recommendedName>
        <fullName evidence="10">Methylenetetrahydrofolate--tRNA-(uracil-5-)-methyltransferase TrmFO</fullName>
        <ecNumber evidence="10">2.1.1.74</ecNumber>
    </recommendedName>
    <alternativeName>
        <fullName evidence="10">Folate-dependent tRNA (uracil-5-)-methyltransferase</fullName>
    </alternativeName>
    <alternativeName>
        <fullName evidence="10">Folate-dependent tRNA(M-5-U54)-methyltransferase</fullName>
    </alternativeName>
</protein>
<proteinExistence type="inferred from homology"/>
<evidence type="ECO:0000256" key="2">
    <source>
        <dbReference type="ARBA" id="ARBA00022490"/>
    </source>
</evidence>
<name>A0A8J7U3T4_9BACT</name>
<evidence type="ECO:0000256" key="10">
    <source>
        <dbReference type="HAMAP-Rule" id="MF_01037"/>
    </source>
</evidence>
<dbReference type="InterPro" id="IPR002218">
    <property type="entry name" value="MnmG-rel"/>
</dbReference>
<reference evidence="12" key="1">
    <citation type="submission" date="2021-03" db="EMBL/GenBank/DDBJ databases">
        <authorList>
            <person name="Wang G."/>
        </authorList>
    </citation>
    <scope>NUCLEOTIDE SEQUENCE</scope>
    <source>
        <strain evidence="12">KCTC 12899</strain>
    </source>
</reference>
<dbReference type="NCBIfam" id="NF003739">
    <property type="entry name" value="PRK05335.1"/>
    <property type="match status" value="1"/>
</dbReference>
<dbReference type="RefSeq" id="WP_207859892.1">
    <property type="nucleotide sequence ID" value="NZ_JAFREP010000015.1"/>
</dbReference>
<feature type="domain" description="MnmG N-terminal" evidence="11">
    <location>
        <begin position="5"/>
        <end position="367"/>
    </location>
</feature>
<dbReference type="Gene3D" id="3.50.50.60">
    <property type="entry name" value="FAD/NAD(P)-binding domain"/>
    <property type="match status" value="2"/>
</dbReference>
<dbReference type="GO" id="GO:0030488">
    <property type="term" value="P:tRNA methylation"/>
    <property type="evidence" value="ECO:0007669"/>
    <property type="project" value="TreeGrafter"/>
</dbReference>
<organism evidence="12 13">
    <name type="scientific">Acanthopleuribacter pedis</name>
    <dbReference type="NCBI Taxonomy" id="442870"/>
    <lineage>
        <taxon>Bacteria</taxon>
        <taxon>Pseudomonadati</taxon>
        <taxon>Acidobacteriota</taxon>
        <taxon>Holophagae</taxon>
        <taxon>Acanthopleuribacterales</taxon>
        <taxon>Acanthopleuribacteraceae</taxon>
        <taxon>Acanthopleuribacter</taxon>
    </lineage>
</organism>
<evidence type="ECO:0000256" key="5">
    <source>
        <dbReference type="ARBA" id="ARBA00022679"/>
    </source>
</evidence>
<evidence type="ECO:0000256" key="9">
    <source>
        <dbReference type="ARBA" id="ARBA00023027"/>
    </source>
</evidence>
<dbReference type="HAMAP" id="MF_01037">
    <property type="entry name" value="TrmFO"/>
    <property type="match status" value="1"/>
</dbReference>
<dbReference type="AlphaFoldDB" id="A0A8J7U3T4"/>
<comment type="catalytic activity">
    <reaction evidence="10">
        <text>uridine(54) in tRNA + (6R)-5,10-methylene-5,6,7,8-tetrahydrofolate + NADPH + H(+) = 5-methyluridine(54) in tRNA + (6S)-5,6,7,8-tetrahydrofolate + NADP(+)</text>
        <dbReference type="Rhea" id="RHEA:62372"/>
        <dbReference type="Rhea" id="RHEA-COMP:10167"/>
        <dbReference type="Rhea" id="RHEA-COMP:10193"/>
        <dbReference type="ChEBI" id="CHEBI:15378"/>
        <dbReference type="ChEBI" id="CHEBI:15636"/>
        <dbReference type="ChEBI" id="CHEBI:57453"/>
        <dbReference type="ChEBI" id="CHEBI:57783"/>
        <dbReference type="ChEBI" id="CHEBI:58349"/>
        <dbReference type="ChEBI" id="CHEBI:65315"/>
        <dbReference type="ChEBI" id="CHEBI:74447"/>
        <dbReference type="EC" id="2.1.1.74"/>
    </reaction>
</comment>
<keyword evidence="6 10" id="KW-0819">tRNA processing</keyword>
<keyword evidence="9 10" id="KW-0520">NAD</keyword>
<keyword evidence="13" id="KW-1185">Reference proteome</keyword>
<dbReference type="Proteomes" id="UP000664417">
    <property type="component" value="Unassembled WGS sequence"/>
</dbReference>
<keyword evidence="4 10" id="KW-0285">Flavoprotein</keyword>